<feature type="transmembrane region" description="Helical" evidence="1">
    <location>
        <begin position="244"/>
        <end position="267"/>
    </location>
</feature>
<evidence type="ECO:0000313" key="3">
    <source>
        <dbReference type="Proteomes" id="UP000179807"/>
    </source>
</evidence>
<proteinExistence type="predicted"/>
<feature type="transmembrane region" description="Helical" evidence="1">
    <location>
        <begin position="141"/>
        <end position="163"/>
    </location>
</feature>
<keyword evidence="1" id="KW-0472">Membrane</keyword>
<organism evidence="2 3">
    <name type="scientific">Tritrichomonas foetus</name>
    <dbReference type="NCBI Taxonomy" id="1144522"/>
    <lineage>
        <taxon>Eukaryota</taxon>
        <taxon>Metamonada</taxon>
        <taxon>Parabasalia</taxon>
        <taxon>Tritrichomonadida</taxon>
        <taxon>Tritrichomonadidae</taxon>
        <taxon>Tritrichomonas</taxon>
    </lineage>
</organism>
<evidence type="ECO:0000256" key="1">
    <source>
        <dbReference type="SAM" id="Phobius"/>
    </source>
</evidence>
<comment type="caution">
    <text evidence="2">The sequence shown here is derived from an EMBL/GenBank/DDBJ whole genome shotgun (WGS) entry which is preliminary data.</text>
</comment>
<feature type="transmembrane region" description="Helical" evidence="1">
    <location>
        <begin position="98"/>
        <end position="120"/>
    </location>
</feature>
<sequence>MGVFSLLICFSKSIDQISFLSYIGGISFIVTSILIFVLLGQSFHFSSEIQQSAFHISSVRDFIYSIVKCSSIICNTQMVEHVVQVMERPQYRRFSLTYVFSASISPIFAIIVSFLGSFIFDENLDGNIVLKFDSSQNDKNLIIAAQITMLIFLIVSYLFRLYVNSRHFFQVFSGPIEIHNWLNNYSLPTFFSGLTMIALISWLHVAKIKSEKLLLICQIGVILYCFILPPVYFLKMFPFHEMKLWSIFSILFLILGVFIIIVTIYFLL</sequence>
<evidence type="ECO:0000313" key="2">
    <source>
        <dbReference type="EMBL" id="OHS98019.1"/>
    </source>
</evidence>
<keyword evidence="3" id="KW-1185">Reference proteome</keyword>
<gene>
    <name evidence="2" type="ORF">TRFO_35662</name>
</gene>
<name>A0A1J4JKE7_9EUKA</name>
<evidence type="ECO:0008006" key="4">
    <source>
        <dbReference type="Google" id="ProtNLM"/>
    </source>
</evidence>
<dbReference type="EMBL" id="MLAK01001080">
    <property type="protein sequence ID" value="OHS98019.1"/>
    <property type="molecule type" value="Genomic_DNA"/>
</dbReference>
<dbReference type="VEuPathDB" id="TrichDB:TRFO_35662"/>
<dbReference type="GeneID" id="94845092"/>
<dbReference type="AlphaFoldDB" id="A0A1J4JKE7"/>
<reference evidence="2" key="1">
    <citation type="submission" date="2016-10" db="EMBL/GenBank/DDBJ databases">
        <authorList>
            <person name="Benchimol M."/>
            <person name="Almeida L.G."/>
            <person name="Vasconcelos A.T."/>
            <person name="Perreira-Neves A."/>
            <person name="Rosa I.A."/>
            <person name="Tasca T."/>
            <person name="Bogo M.R."/>
            <person name="de Souza W."/>
        </authorList>
    </citation>
    <scope>NUCLEOTIDE SEQUENCE [LARGE SCALE GENOMIC DNA]</scope>
    <source>
        <strain evidence="2">K</strain>
    </source>
</reference>
<accession>A0A1J4JKE7</accession>
<feature type="transmembrane region" description="Helical" evidence="1">
    <location>
        <begin position="213"/>
        <end position="232"/>
    </location>
</feature>
<dbReference type="RefSeq" id="XP_068351156.1">
    <property type="nucleotide sequence ID" value="XM_068510388.1"/>
</dbReference>
<keyword evidence="1" id="KW-1133">Transmembrane helix</keyword>
<keyword evidence="1" id="KW-0812">Transmembrane</keyword>
<feature type="transmembrane region" description="Helical" evidence="1">
    <location>
        <begin position="185"/>
        <end position="206"/>
    </location>
</feature>
<dbReference type="Proteomes" id="UP000179807">
    <property type="component" value="Unassembled WGS sequence"/>
</dbReference>
<feature type="transmembrane region" description="Helical" evidence="1">
    <location>
        <begin position="20"/>
        <end position="40"/>
    </location>
</feature>
<protein>
    <recommendedName>
        <fullName evidence="4">Amino acid transporter transmembrane domain-containing protein</fullName>
    </recommendedName>
</protein>